<protein>
    <submittedName>
        <fullName evidence="1">Uncharacterized protein</fullName>
    </submittedName>
</protein>
<dbReference type="EMBL" id="BAABIV010000003">
    <property type="protein sequence ID" value="GAA4976074.1"/>
    <property type="molecule type" value="Genomic_DNA"/>
</dbReference>
<proteinExistence type="predicted"/>
<reference evidence="2" key="1">
    <citation type="journal article" date="2019" name="Int. J. Syst. Evol. Microbiol.">
        <title>The Global Catalogue of Microorganisms (GCM) 10K type strain sequencing project: providing services to taxonomists for standard genome sequencing and annotation.</title>
        <authorList>
            <consortium name="The Broad Institute Genomics Platform"/>
            <consortium name="The Broad Institute Genome Sequencing Center for Infectious Disease"/>
            <person name="Wu L."/>
            <person name="Ma J."/>
        </authorList>
    </citation>
    <scope>NUCLEOTIDE SEQUENCE [LARGE SCALE GENOMIC DNA]</scope>
    <source>
        <strain evidence="2">JCM 17657</strain>
    </source>
</reference>
<gene>
    <name evidence="1" type="ORF">GCM10023257_11280</name>
</gene>
<dbReference type="Proteomes" id="UP001500610">
    <property type="component" value="Unassembled WGS sequence"/>
</dbReference>
<evidence type="ECO:0000313" key="1">
    <source>
        <dbReference type="EMBL" id="GAA4976074.1"/>
    </source>
</evidence>
<name>A0ABP9HQY5_9ACTN</name>
<comment type="caution">
    <text evidence="1">The sequence shown here is derived from an EMBL/GenBank/DDBJ whole genome shotgun (WGS) entry which is preliminary data.</text>
</comment>
<evidence type="ECO:0000313" key="2">
    <source>
        <dbReference type="Proteomes" id="UP001500610"/>
    </source>
</evidence>
<keyword evidence="2" id="KW-1185">Reference proteome</keyword>
<organism evidence="1 2">
    <name type="scientific">Streptomyces hyderabadensis</name>
    <dbReference type="NCBI Taxonomy" id="598549"/>
    <lineage>
        <taxon>Bacteria</taxon>
        <taxon>Bacillati</taxon>
        <taxon>Actinomycetota</taxon>
        <taxon>Actinomycetes</taxon>
        <taxon>Kitasatosporales</taxon>
        <taxon>Streptomycetaceae</taxon>
        <taxon>Streptomyces</taxon>
    </lineage>
</organism>
<accession>A0ABP9HQY5</accession>
<sequence>MRVSVLAEASPARVRAAEADDVYAAGAAQDEVDDAVRAARDHGLVPQAAEGEER</sequence>